<keyword evidence="2" id="KW-0812">Transmembrane</keyword>
<reference evidence="4" key="1">
    <citation type="journal article" date="2010" name="Nat. Biotechnol.">
        <title>Draft genome sequence of the oilseed species Ricinus communis.</title>
        <authorList>
            <person name="Chan A.P."/>
            <person name="Crabtree J."/>
            <person name="Zhao Q."/>
            <person name="Lorenzi H."/>
            <person name="Orvis J."/>
            <person name="Puiu D."/>
            <person name="Melake-Berhan A."/>
            <person name="Jones K.M."/>
            <person name="Redman J."/>
            <person name="Chen G."/>
            <person name="Cahoon E.B."/>
            <person name="Gedil M."/>
            <person name="Stanke M."/>
            <person name="Haas B.J."/>
            <person name="Wortman J.R."/>
            <person name="Fraser-Liggett C.M."/>
            <person name="Ravel J."/>
            <person name="Rabinowicz P.D."/>
        </authorList>
    </citation>
    <scope>NUCLEOTIDE SEQUENCE [LARGE SCALE GENOMIC DNA]</scope>
    <source>
        <strain evidence="4">cv. Hale</strain>
    </source>
</reference>
<dbReference type="eggNOG" id="ENOG502S1WP">
    <property type="taxonomic scope" value="Eukaryota"/>
</dbReference>
<evidence type="ECO:0000256" key="1">
    <source>
        <dbReference type="SAM" id="MobiDB-lite"/>
    </source>
</evidence>
<feature type="transmembrane region" description="Helical" evidence="2">
    <location>
        <begin position="259"/>
        <end position="280"/>
    </location>
</feature>
<dbReference type="KEGG" id="rcu:8274534"/>
<dbReference type="PANTHER" id="PTHR35469">
    <property type="entry name" value="TRANSMEMBRANE PROTEIN"/>
    <property type="match status" value="1"/>
</dbReference>
<feature type="transmembrane region" description="Helical" evidence="2">
    <location>
        <begin position="165"/>
        <end position="185"/>
    </location>
</feature>
<evidence type="ECO:0000313" key="4">
    <source>
        <dbReference type="Proteomes" id="UP000008311"/>
    </source>
</evidence>
<gene>
    <name evidence="3" type="ORF">RCOM_1495360</name>
</gene>
<dbReference type="OrthoDB" id="1645757at2759"/>
<feature type="region of interest" description="Disordered" evidence="1">
    <location>
        <begin position="29"/>
        <end position="56"/>
    </location>
</feature>
<dbReference type="PANTHER" id="PTHR35469:SF5">
    <property type="entry name" value="TRANSMEMBRANE PROTEIN"/>
    <property type="match status" value="1"/>
</dbReference>
<dbReference type="InParanoid" id="B9RQR3"/>
<keyword evidence="2" id="KW-1133">Transmembrane helix</keyword>
<evidence type="ECO:0000256" key="2">
    <source>
        <dbReference type="SAM" id="Phobius"/>
    </source>
</evidence>
<dbReference type="OMA" id="IDCSLYM"/>
<feature type="compositionally biased region" description="Polar residues" evidence="1">
    <location>
        <begin position="29"/>
        <end position="42"/>
    </location>
</feature>
<feature type="region of interest" description="Disordered" evidence="1">
    <location>
        <begin position="87"/>
        <end position="107"/>
    </location>
</feature>
<dbReference type="AlphaFoldDB" id="B9RQR3"/>
<keyword evidence="2" id="KW-0472">Membrane</keyword>
<dbReference type="STRING" id="3988.B9RQR3"/>
<feature type="compositionally biased region" description="Basic and acidic residues" evidence="1">
    <location>
        <begin position="91"/>
        <end position="103"/>
    </location>
</feature>
<keyword evidence="4" id="KW-1185">Reference proteome</keyword>
<accession>B9RQR3</accession>
<dbReference type="EMBL" id="EQ973801">
    <property type="protein sequence ID" value="EEF46502.1"/>
    <property type="molecule type" value="Genomic_DNA"/>
</dbReference>
<organism evidence="3 4">
    <name type="scientific">Ricinus communis</name>
    <name type="common">Castor bean</name>
    <dbReference type="NCBI Taxonomy" id="3988"/>
    <lineage>
        <taxon>Eukaryota</taxon>
        <taxon>Viridiplantae</taxon>
        <taxon>Streptophyta</taxon>
        <taxon>Embryophyta</taxon>
        <taxon>Tracheophyta</taxon>
        <taxon>Spermatophyta</taxon>
        <taxon>Magnoliopsida</taxon>
        <taxon>eudicotyledons</taxon>
        <taxon>Gunneridae</taxon>
        <taxon>Pentapetalae</taxon>
        <taxon>rosids</taxon>
        <taxon>fabids</taxon>
        <taxon>Malpighiales</taxon>
        <taxon>Euphorbiaceae</taxon>
        <taxon>Acalyphoideae</taxon>
        <taxon>Acalypheae</taxon>
        <taxon>Ricinus</taxon>
    </lineage>
</organism>
<dbReference type="Proteomes" id="UP000008311">
    <property type="component" value="Unassembled WGS sequence"/>
</dbReference>
<evidence type="ECO:0000313" key="3">
    <source>
        <dbReference type="EMBL" id="EEF46502.1"/>
    </source>
</evidence>
<sequence>MASNARQERRRRIVERGSDRLALITGQIQNLNESPSSTPTYQQRHHAHTESSPSIMYSPYDHSQINAEGLDGASVAKLTKLRTINGIPESKNFDSPKKPESRFRNNATSPEKIRPQVFDTKTEIQESVIVATNSPLVPNESNHHYRFFSSKRINACIISSERRRAMCSLIVAFLVVISHIGYPLFSANIVRSESVIASRPLYIILLTDVAIVLGHMFHESGNNGSEEAEAERMEPNKEDGDNWDGAVKLLERGLVLYQAIRGIFIDCSVYLVVVISGLSLL</sequence>
<protein>
    <submittedName>
        <fullName evidence="3">Uncharacterized protein</fullName>
    </submittedName>
</protein>
<name>B9RQR3_RICCO</name>
<proteinExistence type="predicted"/>